<dbReference type="Proteomes" id="UP001451606">
    <property type="component" value="Chromosome"/>
</dbReference>
<dbReference type="EMBL" id="CP133772">
    <property type="protein sequence ID" value="WYX99749.1"/>
    <property type="molecule type" value="Genomic_DNA"/>
</dbReference>
<keyword evidence="2" id="KW-1185">Reference proteome</keyword>
<protein>
    <submittedName>
        <fullName evidence="1">Uncharacterized protein</fullName>
    </submittedName>
</protein>
<gene>
    <name evidence="1" type="ORF">OXIME_000291</name>
</gene>
<sequence>MLEKYMDVIDSVNKNFRLITEHSEVFPTYVEAMINEDLVEKSVYIVKENLNKIKMVDKMDLIEEYAETGNIDNALEICNYWYETADVKEPPLTARIVGLFVAGKWNKAFEESRSLYDKIGPELNVNLRGYVAKEL</sequence>
<accession>A0AAX4NEY3</accession>
<organism evidence="1 2">
    <name type="scientific">Oxyplasma meridianum</name>
    <dbReference type="NCBI Taxonomy" id="3073602"/>
    <lineage>
        <taxon>Archaea</taxon>
        <taxon>Methanobacteriati</taxon>
        <taxon>Thermoplasmatota</taxon>
        <taxon>Thermoplasmata</taxon>
        <taxon>Thermoplasmatales</taxon>
        <taxon>Thermoplasmataceae</taxon>
        <taxon>Oxyplasma</taxon>
    </lineage>
</organism>
<reference evidence="1 2" key="1">
    <citation type="submission" date="2023-09" db="EMBL/GenBank/DDBJ databases">
        <authorList>
            <person name="Golyshina O.V."/>
            <person name="Lunev E.A."/>
            <person name="Bargiela R."/>
            <person name="Gaines M.C."/>
            <person name="Daum B."/>
            <person name="Bale N.J."/>
            <person name="Koenen M."/>
            <person name="Sinninghe Damst J.S."/>
            <person name="Yakimov M."/>
            <person name="Golyshin P.N."/>
        </authorList>
    </citation>
    <scope>NUCLEOTIDE SEQUENCE [LARGE SCALE GENOMIC DNA]</scope>
    <source>
        <strain evidence="1 2">M1</strain>
    </source>
</reference>
<dbReference type="AlphaFoldDB" id="A0AAX4NEY3"/>
<evidence type="ECO:0000313" key="1">
    <source>
        <dbReference type="EMBL" id="WYX99749.1"/>
    </source>
</evidence>
<dbReference type="RefSeq" id="WP_393971712.1">
    <property type="nucleotide sequence ID" value="NZ_CP133772.1"/>
</dbReference>
<dbReference type="GeneID" id="95967015"/>
<dbReference type="KEGG" id="omr:OXIME_000291"/>
<proteinExistence type="predicted"/>
<name>A0AAX4NEY3_9ARCH</name>
<evidence type="ECO:0000313" key="2">
    <source>
        <dbReference type="Proteomes" id="UP001451606"/>
    </source>
</evidence>